<dbReference type="Gene3D" id="1.10.10.10">
    <property type="entry name" value="Winged helix-like DNA-binding domain superfamily/Winged helix DNA-binding domain"/>
    <property type="match status" value="1"/>
</dbReference>
<organism evidence="1 2">
    <name type="scientific">Candidatus Desulfatibia profunda</name>
    <dbReference type="NCBI Taxonomy" id="2841695"/>
    <lineage>
        <taxon>Bacteria</taxon>
        <taxon>Pseudomonadati</taxon>
        <taxon>Thermodesulfobacteriota</taxon>
        <taxon>Desulfobacteria</taxon>
        <taxon>Desulfobacterales</taxon>
        <taxon>Desulfobacterales incertae sedis</taxon>
        <taxon>Candidatus Desulfatibia</taxon>
    </lineage>
</organism>
<dbReference type="InterPro" id="IPR007367">
    <property type="entry name" value="DUF433"/>
</dbReference>
<dbReference type="EMBL" id="JACNJH010000117">
    <property type="protein sequence ID" value="MBC8361013.1"/>
    <property type="molecule type" value="Genomic_DNA"/>
</dbReference>
<evidence type="ECO:0000313" key="2">
    <source>
        <dbReference type="Proteomes" id="UP000603434"/>
    </source>
</evidence>
<evidence type="ECO:0000313" key="1">
    <source>
        <dbReference type="EMBL" id="MBC8361013.1"/>
    </source>
</evidence>
<dbReference type="Pfam" id="PF04255">
    <property type="entry name" value="DUF433"/>
    <property type="match status" value="1"/>
</dbReference>
<dbReference type="Proteomes" id="UP000603434">
    <property type="component" value="Unassembled WGS sequence"/>
</dbReference>
<gene>
    <name evidence="1" type="ORF">H8E23_06425</name>
</gene>
<dbReference type="PANTHER" id="PTHR34849:SF3">
    <property type="entry name" value="SSR2962 PROTEIN"/>
    <property type="match status" value="1"/>
</dbReference>
<dbReference type="SUPFAM" id="SSF46689">
    <property type="entry name" value="Homeodomain-like"/>
    <property type="match status" value="1"/>
</dbReference>
<accession>A0A8J6TLT5</accession>
<reference evidence="1 2" key="1">
    <citation type="submission" date="2020-08" db="EMBL/GenBank/DDBJ databases">
        <title>Bridging the membrane lipid divide: bacteria of the FCB group superphylum have the potential to synthesize archaeal ether lipids.</title>
        <authorList>
            <person name="Villanueva L."/>
            <person name="Von Meijenfeldt F.A.B."/>
            <person name="Westbye A.B."/>
            <person name="Yadav S."/>
            <person name="Hopmans E.C."/>
            <person name="Dutilh B.E."/>
            <person name="Sinninghe Damste J.S."/>
        </authorList>
    </citation>
    <scope>NUCLEOTIDE SEQUENCE [LARGE SCALE GENOMIC DNA]</scope>
    <source>
        <strain evidence="1">NIOZ-UU30</strain>
    </source>
</reference>
<protein>
    <submittedName>
        <fullName evidence="1">DUF433 domain-containing protein</fullName>
    </submittedName>
</protein>
<dbReference type="AlphaFoldDB" id="A0A8J6TLT5"/>
<dbReference type="InterPro" id="IPR009057">
    <property type="entry name" value="Homeodomain-like_sf"/>
</dbReference>
<dbReference type="PANTHER" id="PTHR34849">
    <property type="entry name" value="SSL5025 PROTEIN"/>
    <property type="match status" value="1"/>
</dbReference>
<name>A0A8J6TLT5_9BACT</name>
<sequence length="78" mass="8757">MHERISIDPNICHGQACIKGTRIPVHQIVRMLANGDTIEELLEDYSSLQIKDIYACLDYAASPAEEQITPIEMIEDVS</sequence>
<proteinExistence type="predicted"/>
<comment type="caution">
    <text evidence="1">The sequence shown here is derived from an EMBL/GenBank/DDBJ whole genome shotgun (WGS) entry which is preliminary data.</text>
</comment>
<dbReference type="InterPro" id="IPR036388">
    <property type="entry name" value="WH-like_DNA-bd_sf"/>
</dbReference>